<feature type="domain" description="AAA ATPase AAA+ lid" evidence="3">
    <location>
        <begin position="28"/>
        <end position="61"/>
    </location>
</feature>
<dbReference type="PANTHER" id="PTHR45644:SF85">
    <property type="entry name" value="P-LOOP CONTAINING NUCLEOSIDE TRIPHOSPHATE HYDROLASES SUPERFAMILY PROTEIN"/>
    <property type="match status" value="1"/>
</dbReference>
<accession>A0A804JNA6</accession>
<dbReference type="Gene3D" id="1.10.8.60">
    <property type="match status" value="1"/>
</dbReference>
<dbReference type="AlphaFoldDB" id="A0A804JNA6"/>
<evidence type="ECO:0000313" key="5">
    <source>
        <dbReference type="EnsemblPlants" id="Ma06_p33570.1"/>
    </source>
</evidence>
<gene>
    <name evidence="4" type="ORF">GSMUA_179790.1</name>
</gene>
<dbReference type="InParanoid" id="A0A804JNA6"/>
<keyword evidence="2" id="KW-0067">ATP-binding</keyword>
<name>A0A804JNA6_MUSAM</name>
<dbReference type="PANTHER" id="PTHR45644">
    <property type="entry name" value="AAA ATPASE, PUTATIVE (AFU_ORTHOLOGUE AFUA_2G12920)-RELATED-RELATED"/>
    <property type="match status" value="1"/>
</dbReference>
<evidence type="ECO:0000313" key="6">
    <source>
        <dbReference type="Proteomes" id="UP000012960"/>
    </source>
</evidence>
<organism evidence="5 6">
    <name type="scientific">Musa acuminata subsp. malaccensis</name>
    <name type="common">Wild banana</name>
    <name type="synonym">Musa malaccensis</name>
    <dbReference type="NCBI Taxonomy" id="214687"/>
    <lineage>
        <taxon>Eukaryota</taxon>
        <taxon>Viridiplantae</taxon>
        <taxon>Streptophyta</taxon>
        <taxon>Embryophyta</taxon>
        <taxon>Tracheophyta</taxon>
        <taxon>Spermatophyta</taxon>
        <taxon>Magnoliopsida</taxon>
        <taxon>Liliopsida</taxon>
        <taxon>Zingiberales</taxon>
        <taxon>Musaceae</taxon>
        <taxon>Musa</taxon>
    </lineage>
</organism>
<dbReference type="Proteomes" id="UP000012960">
    <property type="component" value="Unplaced"/>
</dbReference>
<dbReference type="EnsemblPlants" id="Ma06_t33570.1">
    <property type="protein sequence ID" value="Ma06_p33570.1"/>
    <property type="gene ID" value="Ma06_g33570"/>
</dbReference>
<evidence type="ECO:0000256" key="1">
    <source>
        <dbReference type="ARBA" id="ARBA00022741"/>
    </source>
</evidence>
<proteinExistence type="predicted"/>
<dbReference type="InterPro" id="IPR041569">
    <property type="entry name" value="AAA_lid_3"/>
</dbReference>
<protein>
    <submittedName>
        <fullName evidence="4">(wild Malaysian banana) hypothetical protein</fullName>
    </submittedName>
</protein>
<reference evidence="5" key="2">
    <citation type="submission" date="2021-05" db="UniProtKB">
        <authorList>
            <consortium name="EnsemblPlants"/>
        </authorList>
    </citation>
    <scope>IDENTIFICATION</scope>
    <source>
        <strain evidence="5">subsp. malaccensis</strain>
    </source>
</reference>
<dbReference type="InterPro" id="IPR051701">
    <property type="entry name" value="Mito_OM_Translocase_MSP1"/>
</dbReference>
<evidence type="ECO:0000259" key="3">
    <source>
        <dbReference type="Pfam" id="PF17862"/>
    </source>
</evidence>
<evidence type="ECO:0000256" key="2">
    <source>
        <dbReference type="ARBA" id="ARBA00022840"/>
    </source>
</evidence>
<keyword evidence="6" id="KW-1185">Reference proteome</keyword>
<sequence>MVGLPSQESRGSILMKLLSKEKVEGLYYKELAAITDGYTGSDLKNLCITAAYRPVKELIQKERKNKGIGKSVHLQNLCSGFDLTDLTRYLDKHKFSSHPL</sequence>
<keyword evidence="1" id="KW-0547">Nucleotide-binding</keyword>
<dbReference type="SUPFAM" id="SSF52540">
    <property type="entry name" value="P-loop containing nucleoside triphosphate hydrolases"/>
    <property type="match status" value="1"/>
</dbReference>
<evidence type="ECO:0000313" key="4">
    <source>
        <dbReference type="EMBL" id="CAG1848184.1"/>
    </source>
</evidence>
<dbReference type="InterPro" id="IPR027417">
    <property type="entry name" value="P-loop_NTPase"/>
</dbReference>
<dbReference type="Pfam" id="PF17862">
    <property type="entry name" value="AAA_lid_3"/>
    <property type="match status" value="1"/>
</dbReference>
<reference evidence="4" key="1">
    <citation type="submission" date="2021-03" db="EMBL/GenBank/DDBJ databases">
        <authorList>
            <consortium name="Genoscope - CEA"/>
            <person name="William W."/>
        </authorList>
    </citation>
    <scope>NUCLEOTIDE SEQUENCE</scope>
    <source>
        <strain evidence="4">Doubled-haploid Pahang</strain>
    </source>
</reference>
<dbReference type="Gramene" id="Ma06_t33570.1">
    <property type="protein sequence ID" value="Ma06_p33570.1"/>
    <property type="gene ID" value="Ma06_g33570"/>
</dbReference>
<dbReference type="GO" id="GO:0005524">
    <property type="term" value="F:ATP binding"/>
    <property type="evidence" value="ECO:0007669"/>
    <property type="project" value="UniProtKB-KW"/>
</dbReference>
<dbReference type="EMBL" id="HG996471">
    <property type="protein sequence ID" value="CAG1848184.1"/>
    <property type="molecule type" value="Genomic_DNA"/>
</dbReference>